<dbReference type="SMART" id="SM00318">
    <property type="entry name" value="SNc"/>
    <property type="match status" value="1"/>
</dbReference>
<dbReference type="PROSITE" id="PS50830">
    <property type="entry name" value="TNASE_3"/>
    <property type="match status" value="1"/>
</dbReference>
<gene>
    <name evidence="6" type="ORF">F6J89_00510</name>
</gene>
<dbReference type="GO" id="GO:0004519">
    <property type="term" value="F:endonuclease activity"/>
    <property type="evidence" value="ECO:0007669"/>
    <property type="project" value="UniProtKB-KW"/>
</dbReference>
<organism evidence="6">
    <name type="scientific">Symploca sp. SIO1C4</name>
    <dbReference type="NCBI Taxonomy" id="2607765"/>
    <lineage>
        <taxon>Bacteria</taxon>
        <taxon>Bacillati</taxon>
        <taxon>Cyanobacteriota</taxon>
        <taxon>Cyanophyceae</taxon>
        <taxon>Coleofasciculales</taxon>
        <taxon>Coleofasciculaceae</taxon>
        <taxon>Symploca</taxon>
    </lineage>
</organism>
<sequence>MRIRKLFYIVCCCLILLAGCQSEHLPKGITLKVQRVVSGQTLEVLNPKQVPPLIEPVRLIGIEAPDLRQKPWGLAAKKRLEKLISEVSDGQSVLKTVLFEPDIQKQDSFGRSLAYAWYNGALLNEQLVKEGYALAAPRIPNNKYDTRLIKAQEYARIMGYGIWNPEQPMRLSPSEFRRQHH</sequence>
<proteinExistence type="predicted"/>
<dbReference type="GO" id="GO:0016787">
    <property type="term" value="F:hydrolase activity"/>
    <property type="evidence" value="ECO:0007669"/>
    <property type="project" value="UniProtKB-KW"/>
</dbReference>
<evidence type="ECO:0000256" key="3">
    <source>
        <dbReference type="ARBA" id="ARBA00022801"/>
    </source>
</evidence>
<evidence type="ECO:0000256" key="2">
    <source>
        <dbReference type="ARBA" id="ARBA00022759"/>
    </source>
</evidence>
<dbReference type="PROSITE" id="PS51257">
    <property type="entry name" value="PROKAR_LIPOPROTEIN"/>
    <property type="match status" value="1"/>
</dbReference>
<comment type="caution">
    <text evidence="6">The sequence shown here is derived from an EMBL/GenBank/DDBJ whole genome shotgun (WGS) entry which is preliminary data.</text>
</comment>
<evidence type="ECO:0000259" key="5">
    <source>
        <dbReference type="PROSITE" id="PS50830"/>
    </source>
</evidence>
<dbReference type="Gene3D" id="2.40.50.90">
    <property type="match status" value="1"/>
</dbReference>
<feature type="chain" id="PRO_5025673566" evidence="4">
    <location>
        <begin position="24"/>
        <end position="181"/>
    </location>
</feature>
<dbReference type="Pfam" id="PF00565">
    <property type="entry name" value="SNase"/>
    <property type="match status" value="1"/>
</dbReference>
<feature type="signal peptide" evidence="4">
    <location>
        <begin position="1"/>
        <end position="23"/>
    </location>
</feature>
<evidence type="ECO:0000256" key="4">
    <source>
        <dbReference type="SAM" id="SignalP"/>
    </source>
</evidence>
<feature type="domain" description="TNase-like" evidence="5">
    <location>
        <begin position="27"/>
        <end position="165"/>
    </location>
</feature>
<dbReference type="PANTHER" id="PTHR12302">
    <property type="entry name" value="EBNA2 BINDING PROTEIN P100"/>
    <property type="match status" value="1"/>
</dbReference>
<evidence type="ECO:0000256" key="1">
    <source>
        <dbReference type="ARBA" id="ARBA00022722"/>
    </source>
</evidence>
<accession>A0A6B3MZB5</accession>
<keyword evidence="2" id="KW-0255">Endonuclease</keyword>
<dbReference type="EMBL" id="JAAHFQ010000006">
    <property type="protein sequence ID" value="NER26179.1"/>
    <property type="molecule type" value="Genomic_DNA"/>
</dbReference>
<keyword evidence="3" id="KW-0378">Hydrolase</keyword>
<protein>
    <submittedName>
        <fullName evidence="6">Thermonuclease family protein</fullName>
    </submittedName>
</protein>
<dbReference type="InterPro" id="IPR035437">
    <property type="entry name" value="SNase_OB-fold_sf"/>
</dbReference>
<evidence type="ECO:0000313" key="6">
    <source>
        <dbReference type="EMBL" id="NER26179.1"/>
    </source>
</evidence>
<dbReference type="SUPFAM" id="SSF50199">
    <property type="entry name" value="Staphylococcal nuclease"/>
    <property type="match status" value="1"/>
</dbReference>
<name>A0A6B3MZB5_9CYAN</name>
<reference evidence="6" key="1">
    <citation type="submission" date="2019-11" db="EMBL/GenBank/DDBJ databases">
        <title>Genomic insights into an expanded diversity of filamentous marine cyanobacteria reveals the extraordinary biosynthetic potential of Moorea and Okeania.</title>
        <authorList>
            <person name="Ferreira Leao T."/>
            <person name="Wang M."/>
            <person name="Moss N."/>
            <person name="Da Silva R."/>
            <person name="Sanders J."/>
            <person name="Nurk S."/>
            <person name="Gurevich A."/>
            <person name="Humphrey G."/>
            <person name="Reher R."/>
            <person name="Zhu Q."/>
            <person name="Belda-Ferre P."/>
            <person name="Glukhov E."/>
            <person name="Rex R."/>
            <person name="Dorrestein P.C."/>
            <person name="Knight R."/>
            <person name="Pevzner P."/>
            <person name="Gerwick W.H."/>
            <person name="Gerwick L."/>
        </authorList>
    </citation>
    <scope>NUCLEOTIDE SEQUENCE</scope>
    <source>
        <strain evidence="6">SIO1C4</strain>
    </source>
</reference>
<dbReference type="PANTHER" id="PTHR12302:SF3">
    <property type="entry name" value="SERINE_THREONINE-PROTEIN KINASE 31"/>
    <property type="match status" value="1"/>
</dbReference>
<dbReference type="AlphaFoldDB" id="A0A6B3MZB5"/>
<keyword evidence="1" id="KW-0540">Nuclease</keyword>
<dbReference type="InterPro" id="IPR016071">
    <property type="entry name" value="Staphylococal_nuclease_OB-fold"/>
</dbReference>
<keyword evidence="4" id="KW-0732">Signal</keyword>